<feature type="transmembrane region" description="Helical" evidence="1">
    <location>
        <begin position="100"/>
        <end position="121"/>
    </location>
</feature>
<reference evidence="3" key="1">
    <citation type="journal article" date="2021" name="Genome Biol. Evol.">
        <title>The assembled and annotated genome of the fairy-ring fungus Marasmius oreades.</title>
        <authorList>
            <person name="Hiltunen M."/>
            <person name="Ament-Velasquez S.L."/>
            <person name="Johannesson H."/>
        </authorList>
    </citation>
    <scope>NUCLEOTIDE SEQUENCE</scope>
    <source>
        <strain evidence="3">03SP1</strain>
    </source>
</reference>
<dbReference type="EMBL" id="CM032183">
    <property type="protein sequence ID" value="KAG7094542.1"/>
    <property type="molecule type" value="Genomic_DNA"/>
</dbReference>
<dbReference type="Pfam" id="PF20151">
    <property type="entry name" value="DUF6533"/>
    <property type="match status" value="1"/>
</dbReference>
<feature type="transmembrane region" description="Helical" evidence="1">
    <location>
        <begin position="270"/>
        <end position="289"/>
    </location>
</feature>
<gene>
    <name evidence="3" type="ORF">E1B28_005370</name>
</gene>
<organism evidence="3 4">
    <name type="scientific">Marasmius oreades</name>
    <name type="common">fairy-ring Marasmius</name>
    <dbReference type="NCBI Taxonomy" id="181124"/>
    <lineage>
        <taxon>Eukaryota</taxon>
        <taxon>Fungi</taxon>
        <taxon>Dikarya</taxon>
        <taxon>Basidiomycota</taxon>
        <taxon>Agaricomycotina</taxon>
        <taxon>Agaricomycetes</taxon>
        <taxon>Agaricomycetidae</taxon>
        <taxon>Agaricales</taxon>
        <taxon>Marasmiineae</taxon>
        <taxon>Marasmiaceae</taxon>
        <taxon>Marasmius</taxon>
    </lineage>
</organism>
<sequence length="350" mass="39355">MASKTTAEAATAHYLQFDTQWSSLALLYYDYILTLPMEVEYMWRAKFRPSTVLYIFCRYALLANVLYLLAIAKRLVERFGFVLVEDSNGSSPRIYSCDTWYKIIGALSVLGRAAVIITFSARTYAIFNRNRWILVYFSIIGLICIVLDISSLLTDACTGSEVRRKVEYPDVSISVSHIIPSAPLWPHCYSRSVNTLLSILMVVFEYSSAILTIFRSIQAFRVGGPWRNQKSGFLYLIFEQGVFYFSVVSLFTTGALVLNFRAQAGSFYQRFLDSLILPLSGLLTARFLLHLRRWESKHSHSATTNGASMIGQQSTMGGFRAAPGVLSTIIEDFGEDPVALARAEGSQNFN</sequence>
<feature type="transmembrane region" description="Helical" evidence="1">
    <location>
        <begin position="52"/>
        <end position="72"/>
    </location>
</feature>
<evidence type="ECO:0000259" key="2">
    <source>
        <dbReference type="Pfam" id="PF20151"/>
    </source>
</evidence>
<feature type="transmembrane region" description="Helical" evidence="1">
    <location>
        <begin position="133"/>
        <end position="153"/>
    </location>
</feature>
<dbReference type="AlphaFoldDB" id="A0A9P7S3A9"/>
<evidence type="ECO:0000313" key="4">
    <source>
        <dbReference type="Proteomes" id="UP001049176"/>
    </source>
</evidence>
<feature type="transmembrane region" description="Helical" evidence="1">
    <location>
        <begin position="193"/>
        <end position="214"/>
    </location>
</feature>
<feature type="domain" description="DUF6533" evidence="2">
    <location>
        <begin position="22"/>
        <end position="62"/>
    </location>
</feature>
<dbReference type="GeneID" id="66074446"/>
<keyword evidence="1" id="KW-1133">Transmembrane helix</keyword>
<evidence type="ECO:0000313" key="3">
    <source>
        <dbReference type="EMBL" id="KAG7094542.1"/>
    </source>
</evidence>
<feature type="transmembrane region" description="Helical" evidence="1">
    <location>
        <begin position="234"/>
        <end position="258"/>
    </location>
</feature>
<protein>
    <recommendedName>
        <fullName evidence="2">DUF6533 domain-containing protein</fullName>
    </recommendedName>
</protein>
<dbReference type="Proteomes" id="UP001049176">
    <property type="component" value="Chromosome 3"/>
</dbReference>
<keyword evidence="4" id="KW-1185">Reference proteome</keyword>
<dbReference type="KEGG" id="more:E1B28_005370"/>
<dbReference type="OrthoDB" id="3242409at2759"/>
<dbReference type="InterPro" id="IPR045340">
    <property type="entry name" value="DUF6533"/>
</dbReference>
<comment type="caution">
    <text evidence="3">The sequence shown here is derived from an EMBL/GenBank/DDBJ whole genome shotgun (WGS) entry which is preliminary data.</text>
</comment>
<accession>A0A9P7S3A9</accession>
<dbReference type="RefSeq" id="XP_043011012.1">
    <property type="nucleotide sequence ID" value="XM_043149928.1"/>
</dbReference>
<evidence type="ECO:0000256" key="1">
    <source>
        <dbReference type="SAM" id="Phobius"/>
    </source>
</evidence>
<keyword evidence="1" id="KW-0472">Membrane</keyword>
<keyword evidence="1" id="KW-0812">Transmembrane</keyword>
<name>A0A9P7S3A9_9AGAR</name>
<proteinExistence type="predicted"/>